<dbReference type="RefSeq" id="WP_074719064.1">
    <property type="nucleotide sequence ID" value="NZ_FNWV01000021.1"/>
</dbReference>
<dbReference type="PANTHER" id="PTHR43133:SF57">
    <property type="entry name" value="RNA POLYMERASE SIGMA-70 FACTOR"/>
    <property type="match status" value="1"/>
</dbReference>
<dbReference type="EMBL" id="FNWV01000021">
    <property type="protein sequence ID" value="SEH87079.1"/>
    <property type="molecule type" value="Genomic_DNA"/>
</dbReference>
<dbReference type="GO" id="GO:0016987">
    <property type="term" value="F:sigma factor activity"/>
    <property type="evidence" value="ECO:0007669"/>
    <property type="project" value="UniProtKB-KW"/>
</dbReference>
<dbReference type="OrthoDB" id="2613570at2"/>
<reference evidence="7 8" key="1">
    <citation type="submission" date="2016-10" db="EMBL/GenBank/DDBJ databases">
        <authorList>
            <person name="de Groot N.N."/>
        </authorList>
    </citation>
    <scope>NUCLEOTIDE SEQUENCE [LARGE SCALE GENOMIC DNA]</scope>
    <source>
        <strain evidence="7 8">YAD2003</strain>
    </source>
</reference>
<dbReference type="Proteomes" id="UP000183190">
    <property type="component" value="Unassembled WGS sequence"/>
</dbReference>
<proteinExistence type="inferred from homology"/>
<dbReference type="InterPro" id="IPR013325">
    <property type="entry name" value="RNA_pol_sigma_r2"/>
</dbReference>
<evidence type="ECO:0000259" key="6">
    <source>
        <dbReference type="Pfam" id="PF08281"/>
    </source>
</evidence>
<name>A0A1H6LQP0_RUMFL</name>
<dbReference type="Pfam" id="PF04542">
    <property type="entry name" value="Sigma70_r2"/>
    <property type="match status" value="1"/>
</dbReference>
<evidence type="ECO:0000256" key="2">
    <source>
        <dbReference type="ARBA" id="ARBA00023015"/>
    </source>
</evidence>
<dbReference type="GO" id="GO:0003677">
    <property type="term" value="F:DNA binding"/>
    <property type="evidence" value="ECO:0007669"/>
    <property type="project" value="InterPro"/>
</dbReference>
<dbReference type="Gene3D" id="1.10.10.10">
    <property type="entry name" value="Winged helix-like DNA-binding domain superfamily/Winged helix DNA-binding domain"/>
    <property type="match status" value="1"/>
</dbReference>
<keyword evidence="4" id="KW-0804">Transcription</keyword>
<dbReference type="GO" id="GO:0006352">
    <property type="term" value="P:DNA-templated transcription initiation"/>
    <property type="evidence" value="ECO:0007669"/>
    <property type="project" value="InterPro"/>
</dbReference>
<evidence type="ECO:0000256" key="4">
    <source>
        <dbReference type="ARBA" id="ARBA00023163"/>
    </source>
</evidence>
<accession>A0A1H6LQP0</accession>
<dbReference type="InterPro" id="IPR013249">
    <property type="entry name" value="RNA_pol_sigma70_r4_t2"/>
</dbReference>
<dbReference type="Gene3D" id="1.10.1740.10">
    <property type="match status" value="1"/>
</dbReference>
<dbReference type="Pfam" id="PF08281">
    <property type="entry name" value="Sigma70_r4_2"/>
    <property type="match status" value="1"/>
</dbReference>
<gene>
    <name evidence="7" type="ORF">SAMN02910265_03129</name>
</gene>
<protein>
    <submittedName>
        <fullName evidence="7">RNA polymerase sigma-70 factor, ECF subfamily</fullName>
    </submittedName>
</protein>
<dbReference type="InterPro" id="IPR014284">
    <property type="entry name" value="RNA_pol_sigma-70_dom"/>
</dbReference>
<keyword evidence="3" id="KW-0731">Sigma factor</keyword>
<dbReference type="AlphaFoldDB" id="A0A1H6LQP0"/>
<feature type="domain" description="RNA polymerase sigma factor 70 region 4 type 2" evidence="6">
    <location>
        <begin position="119"/>
        <end position="170"/>
    </location>
</feature>
<evidence type="ECO:0000256" key="1">
    <source>
        <dbReference type="ARBA" id="ARBA00010641"/>
    </source>
</evidence>
<evidence type="ECO:0000313" key="7">
    <source>
        <dbReference type="EMBL" id="SEH87079.1"/>
    </source>
</evidence>
<sequence length="184" mass="21656">MGNDADRYRRFLDGDDNGLIEIIDEYHEGMSLYLNSIVNDMNLAEDIMQDAFVKLAIKKPAFKGKCSFKTWLFTIARNCAIDHLRKAQKKSVLSLDEQIQIPDVTDTEKEFLKGEQNVELYKAMKRLNPDYYQVLYLMYFEDLDTSDIAKIMHKAKRQVSDLIFRARKSLKNELERKGFVYEKY</sequence>
<dbReference type="NCBIfam" id="TIGR02937">
    <property type="entry name" value="sigma70-ECF"/>
    <property type="match status" value="1"/>
</dbReference>
<comment type="similarity">
    <text evidence="1">Belongs to the sigma-70 factor family. ECF subfamily.</text>
</comment>
<feature type="domain" description="RNA polymerase sigma-70 region 2" evidence="5">
    <location>
        <begin position="33"/>
        <end position="89"/>
    </location>
</feature>
<dbReference type="SUPFAM" id="SSF88946">
    <property type="entry name" value="Sigma2 domain of RNA polymerase sigma factors"/>
    <property type="match status" value="1"/>
</dbReference>
<evidence type="ECO:0000259" key="5">
    <source>
        <dbReference type="Pfam" id="PF04542"/>
    </source>
</evidence>
<keyword evidence="2" id="KW-0805">Transcription regulation</keyword>
<dbReference type="InterPro" id="IPR007627">
    <property type="entry name" value="RNA_pol_sigma70_r2"/>
</dbReference>
<dbReference type="InterPro" id="IPR039425">
    <property type="entry name" value="RNA_pol_sigma-70-like"/>
</dbReference>
<evidence type="ECO:0000256" key="3">
    <source>
        <dbReference type="ARBA" id="ARBA00023082"/>
    </source>
</evidence>
<evidence type="ECO:0000313" key="8">
    <source>
        <dbReference type="Proteomes" id="UP000183190"/>
    </source>
</evidence>
<organism evidence="7 8">
    <name type="scientific">Ruminococcus flavefaciens</name>
    <dbReference type="NCBI Taxonomy" id="1265"/>
    <lineage>
        <taxon>Bacteria</taxon>
        <taxon>Bacillati</taxon>
        <taxon>Bacillota</taxon>
        <taxon>Clostridia</taxon>
        <taxon>Eubacteriales</taxon>
        <taxon>Oscillospiraceae</taxon>
        <taxon>Ruminococcus</taxon>
    </lineage>
</organism>
<dbReference type="SUPFAM" id="SSF88659">
    <property type="entry name" value="Sigma3 and sigma4 domains of RNA polymerase sigma factors"/>
    <property type="match status" value="1"/>
</dbReference>
<dbReference type="InterPro" id="IPR036388">
    <property type="entry name" value="WH-like_DNA-bd_sf"/>
</dbReference>
<dbReference type="PANTHER" id="PTHR43133">
    <property type="entry name" value="RNA POLYMERASE ECF-TYPE SIGMA FACTO"/>
    <property type="match status" value="1"/>
</dbReference>
<dbReference type="InterPro" id="IPR013324">
    <property type="entry name" value="RNA_pol_sigma_r3/r4-like"/>
</dbReference>